<name>A0A507FGS0_9FUNG</name>
<comment type="caution">
    <text evidence="2">The sequence shown here is derived from an EMBL/GenBank/DDBJ whole genome shotgun (WGS) entry which is preliminary data.</text>
</comment>
<evidence type="ECO:0000313" key="2">
    <source>
        <dbReference type="EMBL" id="TPX75454.1"/>
    </source>
</evidence>
<dbReference type="Proteomes" id="UP000320333">
    <property type="component" value="Unassembled WGS sequence"/>
</dbReference>
<protein>
    <recommendedName>
        <fullName evidence="4">Extracellular membrane protein CFEM domain-containing protein</fullName>
    </recommendedName>
</protein>
<feature type="signal peptide" evidence="1">
    <location>
        <begin position="1"/>
        <end position="20"/>
    </location>
</feature>
<evidence type="ECO:0008006" key="4">
    <source>
        <dbReference type="Google" id="ProtNLM"/>
    </source>
</evidence>
<accession>A0A507FGS0</accession>
<gene>
    <name evidence="2" type="ORF">CcCBS67573_g03272</name>
</gene>
<organism evidence="2 3">
    <name type="scientific">Chytriomyces confervae</name>
    <dbReference type="NCBI Taxonomy" id="246404"/>
    <lineage>
        <taxon>Eukaryota</taxon>
        <taxon>Fungi</taxon>
        <taxon>Fungi incertae sedis</taxon>
        <taxon>Chytridiomycota</taxon>
        <taxon>Chytridiomycota incertae sedis</taxon>
        <taxon>Chytridiomycetes</taxon>
        <taxon>Chytridiales</taxon>
        <taxon>Chytriomycetaceae</taxon>
        <taxon>Chytriomyces</taxon>
    </lineage>
</organism>
<proteinExistence type="predicted"/>
<keyword evidence="1" id="KW-0732">Signal</keyword>
<keyword evidence="3" id="KW-1185">Reference proteome</keyword>
<dbReference type="EMBL" id="QEAP01000080">
    <property type="protein sequence ID" value="TPX75454.1"/>
    <property type="molecule type" value="Genomic_DNA"/>
</dbReference>
<sequence length="226" mass="23695">MNLIIFSCLLLSALLGFVHCQKSLAPAQIRFLNQLSVEINALPVCAQYCLYLVDPTASQDTLQFISDICVPGGYQNFANTFNACVTDRSNQCVDAEKLALSQSFIASVPANCTQLKSLFDPSETRIASFPQEPSISQRVPLPSDDGFLRSSTSAASSSAASGTQPSTQIAQPPVTSFALASSVVSPASAVASSSISKPALSSAFRACSTVESAGVAFVLLAVWSLL</sequence>
<evidence type="ECO:0000313" key="3">
    <source>
        <dbReference type="Proteomes" id="UP000320333"/>
    </source>
</evidence>
<evidence type="ECO:0000256" key="1">
    <source>
        <dbReference type="SAM" id="SignalP"/>
    </source>
</evidence>
<dbReference type="AlphaFoldDB" id="A0A507FGS0"/>
<reference evidence="2 3" key="1">
    <citation type="journal article" date="2019" name="Sci. Rep.">
        <title>Comparative genomics of chytrid fungi reveal insights into the obligate biotrophic and pathogenic lifestyle of Synchytrium endobioticum.</title>
        <authorList>
            <person name="van de Vossenberg B.T.L.H."/>
            <person name="Warris S."/>
            <person name="Nguyen H.D.T."/>
            <person name="van Gent-Pelzer M.P.E."/>
            <person name="Joly D.L."/>
            <person name="van de Geest H.C."/>
            <person name="Bonants P.J.M."/>
            <person name="Smith D.S."/>
            <person name="Levesque C.A."/>
            <person name="van der Lee T.A.J."/>
        </authorList>
    </citation>
    <scope>NUCLEOTIDE SEQUENCE [LARGE SCALE GENOMIC DNA]</scope>
    <source>
        <strain evidence="2 3">CBS 675.73</strain>
    </source>
</reference>
<dbReference type="OrthoDB" id="10347920at2759"/>
<feature type="chain" id="PRO_5021225813" description="Extracellular membrane protein CFEM domain-containing protein" evidence="1">
    <location>
        <begin position="21"/>
        <end position="226"/>
    </location>
</feature>